<dbReference type="NCBIfam" id="NF002346">
    <property type="entry name" value="PRK01305.2-3"/>
    <property type="match status" value="1"/>
</dbReference>
<dbReference type="GO" id="GO:0004057">
    <property type="term" value="F:arginyl-tRNA--protein transferase activity"/>
    <property type="evidence" value="ECO:0007669"/>
    <property type="project" value="InterPro"/>
</dbReference>
<evidence type="ECO:0000313" key="8">
    <source>
        <dbReference type="Proteomes" id="UP001138768"/>
    </source>
</evidence>
<comment type="catalytic activity">
    <reaction evidence="4">
        <text>N-terminal L-aspartyl-[protein] + L-leucyl-tRNA(Leu) = N-terminal L-leucyl-L-aspartyl-[protein] + tRNA(Leu) + H(+)</text>
        <dbReference type="Rhea" id="RHEA:50420"/>
        <dbReference type="Rhea" id="RHEA-COMP:9613"/>
        <dbReference type="Rhea" id="RHEA-COMP:9622"/>
        <dbReference type="Rhea" id="RHEA-COMP:12669"/>
        <dbReference type="Rhea" id="RHEA-COMP:12674"/>
        <dbReference type="ChEBI" id="CHEBI:15378"/>
        <dbReference type="ChEBI" id="CHEBI:64720"/>
        <dbReference type="ChEBI" id="CHEBI:78442"/>
        <dbReference type="ChEBI" id="CHEBI:78494"/>
        <dbReference type="ChEBI" id="CHEBI:133042"/>
        <dbReference type="EC" id="2.3.2.29"/>
    </reaction>
</comment>
<dbReference type="EMBL" id="NRRY01000009">
    <property type="protein sequence ID" value="MBK1618294.1"/>
    <property type="molecule type" value="Genomic_DNA"/>
</dbReference>
<sequence>MNANRTIPGHLQLYLTGEHDCSYIEGLRARTLFVDPMARIDRERAQWLQQIGFRRSGMHFYRPACRGCQRCIPVRVPVADLAMSRSQRRNAALNDTDVRIAFKPVQLRPVHYQLYERYILARHSDGDMADDVSVETYMRFLLSPWGGQTWFIEAYLGERLMSVAVTDIFPDGLSALYTFFDPDLAARAPGTYAVLTQAREAARLGLSYLYLGYWIEESPKMAYKDRFRPIEAWDGQQWQRFERAEQIRFAS</sequence>
<keyword evidence="3 4" id="KW-0012">Acyltransferase</keyword>
<dbReference type="InterPro" id="IPR030700">
    <property type="entry name" value="N-end_Aminoacyl_Trfase"/>
</dbReference>
<protein>
    <recommendedName>
        <fullName evidence="4">Aspartate/glutamate leucyltransferase</fullName>
        <ecNumber evidence="4">2.3.2.29</ecNumber>
    </recommendedName>
</protein>
<reference evidence="7 8" key="1">
    <citation type="journal article" date="2020" name="Microorganisms">
        <title>Osmotic Adaptation and Compatible Solute Biosynthesis of Phototrophic Bacteria as Revealed from Genome Analyses.</title>
        <authorList>
            <person name="Imhoff J.F."/>
            <person name="Rahn T."/>
            <person name="Kunzel S."/>
            <person name="Keller A."/>
            <person name="Neulinger S.C."/>
        </authorList>
    </citation>
    <scope>NUCLEOTIDE SEQUENCE [LARGE SCALE GENOMIC DNA]</scope>
    <source>
        <strain evidence="7 8">DSM 25653</strain>
    </source>
</reference>
<dbReference type="InterPro" id="IPR017138">
    <property type="entry name" value="Asp_Glu_LeuTrfase"/>
</dbReference>
<evidence type="ECO:0000256" key="2">
    <source>
        <dbReference type="ARBA" id="ARBA00022679"/>
    </source>
</evidence>
<proteinExistence type="inferred from homology"/>
<dbReference type="PANTHER" id="PTHR21367:SF1">
    <property type="entry name" value="ARGINYL-TRNA--PROTEIN TRANSFERASE 1"/>
    <property type="match status" value="1"/>
</dbReference>
<organism evidence="7 8">
    <name type="scientific">Lamprobacter modestohalophilus</name>
    <dbReference type="NCBI Taxonomy" id="1064514"/>
    <lineage>
        <taxon>Bacteria</taxon>
        <taxon>Pseudomonadati</taxon>
        <taxon>Pseudomonadota</taxon>
        <taxon>Gammaproteobacteria</taxon>
        <taxon>Chromatiales</taxon>
        <taxon>Chromatiaceae</taxon>
        <taxon>Lamprobacter</taxon>
    </lineage>
</organism>
<evidence type="ECO:0000256" key="4">
    <source>
        <dbReference type="HAMAP-Rule" id="MF_00689"/>
    </source>
</evidence>
<dbReference type="Pfam" id="PF04376">
    <property type="entry name" value="ATE_N"/>
    <property type="match status" value="1"/>
</dbReference>
<accession>A0A9X0W7A6</accession>
<dbReference type="PANTHER" id="PTHR21367">
    <property type="entry name" value="ARGININE-TRNA-PROTEIN TRANSFERASE 1"/>
    <property type="match status" value="1"/>
</dbReference>
<name>A0A9X0W7A6_9GAMM</name>
<dbReference type="EC" id="2.3.2.29" evidence="4"/>
<comment type="catalytic activity">
    <reaction evidence="4">
        <text>N-terminal L-glutamyl-[protein] + L-leucyl-tRNA(Leu) = N-terminal L-leucyl-L-glutamyl-[protein] + tRNA(Leu) + H(+)</text>
        <dbReference type="Rhea" id="RHEA:50412"/>
        <dbReference type="Rhea" id="RHEA-COMP:9613"/>
        <dbReference type="Rhea" id="RHEA-COMP:9622"/>
        <dbReference type="Rhea" id="RHEA-COMP:12664"/>
        <dbReference type="Rhea" id="RHEA-COMP:12668"/>
        <dbReference type="ChEBI" id="CHEBI:15378"/>
        <dbReference type="ChEBI" id="CHEBI:64721"/>
        <dbReference type="ChEBI" id="CHEBI:78442"/>
        <dbReference type="ChEBI" id="CHEBI:78494"/>
        <dbReference type="ChEBI" id="CHEBI:133041"/>
        <dbReference type="EC" id="2.3.2.29"/>
    </reaction>
</comment>
<dbReference type="SUPFAM" id="SSF55729">
    <property type="entry name" value="Acyl-CoA N-acyltransferases (Nat)"/>
    <property type="match status" value="1"/>
</dbReference>
<dbReference type="GO" id="GO:0071596">
    <property type="term" value="P:ubiquitin-dependent protein catabolic process via the N-end rule pathway"/>
    <property type="evidence" value="ECO:0007669"/>
    <property type="project" value="InterPro"/>
</dbReference>
<dbReference type="Proteomes" id="UP001138768">
    <property type="component" value="Unassembled WGS sequence"/>
</dbReference>
<dbReference type="Pfam" id="PF04377">
    <property type="entry name" value="ATE_C"/>
    <property type="match status" value="1"/>
</dbReference>
<dbReference type="InterPro" id="IPR016181">
    <property type="entry name" value="Acyl_CoA_acyltransferase"/>
</dbReference>
<keyword evidence="2 4" id="KW-0808">Transferase</keyword>
<dbReference type="InterPro" id="IPR007471">
    <property type="entry name" value="N-end_Aminoacyl_Trfase_N"/>
</dbReference>
<dbReference type="RefSeq" id="WP_200241389.1">
    <property type="nucleotide sequence ID" value="NZ_NRRY01000009.1"/>
</dbReference>
<dbReference type="InterPro" id="IPR007472">
    <property type="entry name" value="N-end_Aminoacyl_Trfase_C"/>
</dbReference>
<keyword evidence="8" id="KW-1185">Reference proteome</keyword>
<dbReference type="PIRSF" id="PIRSF037208">
    <property type="entry name" value="ATE_pro_prd"/>
    <property type="match status" value="1"/>
</dbReference>
<evidence type="ECO:0000256" key="1">
    <source>
        <dbReference type="ARBA" id="ARBA00022490"/>
    </source>
</evidence>
<dbReference type="NCBIfam" id="NF002341">
    <property type="entry name" value="PRK01305.1-1"/>
    <property type="match status" value="1"/>
</dbReference>
<feature type="domain" description="N-end rule aminoacyl transferase C-terminal" evidence="6">
    <location>
        <begin position="111"/>
        <end position="233"/>
    </location>
</feature>
<dbReference type="GO" id="GO:0005737">
    <property type="term" value="C:cytoplasm"/>
    <property type="evidence" value="ECO:0007669"/>
    <property type="project" value="UniProtKB-SubCell"/>
</dbReference>
<dbReference type="AlphaFoldDB" id="A0A9X0W7A6"/>
<evidence type="ECO:0000259" key="5">
    <source>
        <dbReference type="Pfam" id="PF04376"/>
    </source>
</evidence>
<dbReference type="GO" id="GO:0008914">
    <property type="term" value="F:leucyl-tRNA--protein transferase activity"/>
    <property type="evidence" value="ECO:0007669"/>
    <property type="project" value="UniProtKB-UniRule"/>
</dbReference>
<dbReference type="NCBIfam" id="NF002342">
    <property type="entry name" value="PRK01305.1-3"/>
    <property type="match status" value="1"/>
</dbReference>
<keyword evidence="1 4" id="KW-0963">Cytoplasm</keyword>
<gene>
    <name evidence="4" type="primary">bpt</name>
    <name evidence="7" type="ORF">CKO42_07530</name>
</gene>
<comment type="function">
    <text evidence="4">Functions in the N-end rule pathway of protein degradation where it conjugates Leu from its aminoacyl-tRNA to the N-termini of proteins containing an N-terminal aspartate or glutamate.</text>
</comment>
<feature type="domain" description="N-end aminoacyl transferase N-terminal" evidence="5">
    <location>
        <begin position="19"/>
        <end position="89"/>
    </location>
</feature>
<dbReference type="HAMAP" id="MF_00689">
    <property type="entry name" value="Bpt"/>
    <property type="match status" value="1"/>
</dbReference>
<evidence type="ECO:0000256" key="3">
    <source>
        <dbReference type="ARBA" id="ARBA00023315"/>
    </source>
</evidence>
<comment type="subcellular location">
    <subcellularLocation>
        <location evidence="4">Cytoplasm</location>
    </subcellularLocation>
</comment>
<evidence type="ECO:0000259" key="6">
    <source>
        <dbReference type="Pfam" id="PF04377"/>
    </source>
</evidence>
<comment type="similarity">
    <text evidence="4">Belongs to the R-transferase family. Bpt subfamily.</text>
</comment>
<comment type="caution">
    <text evidence="7">The sequence shown here is derived from an EMBL/GenBank/DDBJ whole genome shotgun (WGS) entry which is preliminary data.</text>
</comment>
<evidence type="ECO:0000313" key="7">
    <source>
        <dbReference type="EMBL" id="MBK1618294.1"/>
    </source>
</evidence>